<reference evidence="3" key="1">
    <citation type="journal article" date="2019" name="PeerJ">
        <title>Genes of the pig, Sus scrofa, reconstructed with EvidentialGene.</title>
        <authorList>
            <person name="Gilbert D.G."/>
        </authorList>
    </citation>
    <scope>NUCLEOTIDE SEQUENCE</scope>
</reference>
<proteinExistence type="predicted"/>
<sequence>MELIYIYIFINLKKYIAITHLSVPSQSLLHLFSGAWALCADVFCALLLRSACLGPMAGTPEPEGADKDDLLLLSEIFNASSLEEGEFSQEWAAVFGDGRLKEAAPTVAPGEPDPKPQTGSGFLPSQLLDQNMKDLQASLQGSLWKYGPP</sequence>
<dbReference type="InterPro" id="IPR006723">
    <property type="entry name" value="Islet_autoAg_Ica1_C"/>
</dbReference>
<dbReference type="AlphaFoldDB" id="A0A480VLM3"/>
<dbReference type="SMART" id="SM01237">
    <property type="entry name" value="ICA69"/>
    <property type="match status" value="1"/>
</dbReference>
<name>A0A480VLM3_PIG</name>
<dbReference type="EMBL" id="DQIR01228108">
    <property type="protein sequence ID" value="HDB83585.1"/>
    <property type="molecule type" value="Transcribed_RNA"/>
</dbReference>
<evidence type="ECO:0000259" key="2">
    <source>
        <dbReference type="SMART" id="SM01237"/>
    </source>
</evidence>
<feature type="domain" description="Islet cell autoantigen Ica1 C-terminal" evidence="2">
    <location>
        <begin position="7"/>
        <end position="142"/>
    </location>
</feature>
<feature type="region of interest" description="Disordered" evidence="1">
    <location>
        <begin position="103"/>
        <end position="125"/>
    </location>
</feature>
<evidence type="ECO:0000313" key="3">
    <source>
        <dbReference type="EMBL" id="HDB85126.1"/>
    </source>
</evidence>
<accession>A0A480VLM3</accession>
<dbReference type="EMBL" id="DQIR01229649">
    <property type="protein sequence ID" value="HDB85126.1"/>
    <property type="molecule type" value="Transcribed_RNA"/>
</dbReference>
<protein>
    <submittedName>
        <fullName evidence="3">Islet cell autoantigen 1 isoform X3-like</fullName>
    </submittedName>
</protein>
<dbReference type="PANTHER" id="PTHR10164">
    <property type="entry name" value="ISLET CELL AUTOANTIGEN 1"/>
    <property type="match status" value="1"/>
</dbReference>
<dbReference type="PANTHER" id="PTHR10164:SF3">
    <property type="entry name" value="ISLET CELL AUTOANTIGEN 1"/>
    <property type="match status" value="1"/>
</dbReference>
<evidence type="ECO:0000256" key="1">
    <source>
        <dbReference type="SAM" id="MobiDB-lite"/>
    </source>
</evidence>
<organism evidence="3">
    <name type="scientific">Sus scrofa</name>
    <name type="common">Pig</name>
    <dbReference type="NCBI Taxonomy" id="9823"/>
    <lineage>
        <taxon>Eukaryota</taxon>
        <taxon>Metazoa</taxon>
        <taxon>Chordata</taxon>
        <taxon>Craniata</taxon>
        <taxon>Vertebrata</taxon>
        <taxon>Euteleostomi</taxon>
        <taxon>Mammalia</taxon>
        <taxon>Eutheria</taxon>
        <taxon>Laurasiatheria</taxon>
        <taxon>Artiodactyla</taxon>
        <taxon>Suina</taxon>
        <taxon>Suidae</taxon>
        <taxon>Sus</taxon>
    </lineage>
</organism>
<dbReference type="Pfam" id="PF04629">
    <property type="entry name" value="ICA69"/>
    <property type="match status" value="1"/>
</dbReference>
<dbReference type="InterPro" id="IPR024114">
    <property type="entry name" value="Islet_autoAg_Ica1/Ica1-like"/>
</dbReference>